<feature type="chain" id="PRO_5025552635" evidence="1">
    <location>
        <begin position="16"/>
        <end position="119"/>
    </location>
</feature>
<evidence type="ECO:0000256" key="1">
    <source>
        <dbReference type="SAM" id="SignalP"/>
    </source>
</evidence>
<name>A0A6B0UNI7_IXORI</name>
<dbReference type="AlphaFoldDB" id="A0A6B0UNI7"/>
<keyword evidence="1" id="KW-0732">Signal</keyword>
<reference evidence="2" key="1">
    <citation type="submission" date="2019-12" db="EMBL/GenBank/DDBJ databases">
        <title>An insight into the sialome of adult female Ixodes ricinus ticks feeding for 6 days.</title>
        <authorList>
            <person name="Perner J."/>
            <person name="Ribeiro J.M.C."/>
        </authorList>
    </citation>
    <scope>NUCLEOTIDE SEQUENCE</scope>
    <source>
        <strain evidence="2">Semi-engorged</strain>
        <tissue evidence="2">Salivary glands</tissue>
    </source>
</reference>
<organism evidence="2">
    <name type="scientific">Ixodes ricinus</name>
    <name type="common">Common tick</name>
    <name type="synonym">Acarus ricinus</name>
    <dbReference type="NCBI Taxonomy" id="34613"/>
    <lineage>
        <taxon>Eukaryota</taxon>
        <taxon>Metazoa</taxon>
        <taxon>Ecdysozoa</taxon>
        <taxon>Arthropoda</taxon>
        <taxon>Chelicerata</taxon>
        <taxon>Arachnida</taxon>
        <taxon>Acari</taxon>
        <taxon>Parasitiformes</taxon>
        <taxon>Ixodida</taxon>
        <taxon>Ixodoidea</taxon>
        <taxon>Ixodidae</taxon>
        <taxon>Ixodinae</taxon>
        <taxon>Ixodes</taxon>
    </lineage>
</organism>
<proteinExistence type="predicted"/>
<feature type="signal peptide" evidence="1">
    <location>
        <begin position="1"/>
        <end position="15"/>
    </location>
</feature>
<dbReference type="EMBL" id="GIFC01008988">
    <property type="protein sequence ID" value="MXU91071.1"/>
    <property type="molecule type" value="Transcribed_RNA"/>
</dbReference>
<evidence type="ECO:0000313" key="2">
    <source>
        <dbReference type="EMBL" id="MXU91071.1"/>
    </source>
</evidence>
<accession>A0A6B0UNI7</accession>
<protein>
    <submittedName>
        <fullName evidence="2">Putative secreted protein</fullName>
    </submittedName>
</protein>
<sequence length="119" mass="12913">MVFLLPTLAVLSGSAVLDFLARSSTFGLLAPVGVWASRYKSALEATSSSVWQSRSLRNTDKRLEQLCRNCSTSTLSRRASNVRSTPAISIHRSKYPASRAANCFLVSPSSGFASRNLSR</sequence>